<dbReference type="Proteomes" id="UP000727654">
    <property type="component" value="Unassembled WGS sequence"/>
</dbReference>
<dbReference type="RefSeq" id="WP_224082464.1">
    <property type="nucleotide sequence ID" value="NZ_CAJZAI010000020.1"/>
</dbReference>
<feature type="coiled-coil region" evidence="1">
    <location>
        <begin position="57"/>
        <end position="91"/>
    </location>
</feature>
<accession>A0ABM8XT69</accession>
<gene>
    <name evidence="2" type="ORF">LMG23992_05016</name>
</gene>
<keyword evidence="3" id="KW-1185">Reference proteome</keyword>
<dbReference type="Pfam" id="PF20567">
    <property type="entry name" value="DUF6776"/>
    <property type="match status" value="1"/>
</dbReference>
<dbReference type="InterPro" id="IPR046703">
    <property type="entry name" value="DUF6776"/>
</dbReference>
<dbReference type="EMBL" id="CAJZAI010000020">
    <property type="protein sequence ID" value="CAG9183536.1"/>
    <property type="molecule type" value="Genomic_DNA"/>
</dbReference>
<evidence type="ECO:0000313" key="2">
    <source>
        <dbReference type="EMBL" id="CAG9183536.1"/>
    </source>
</evidence>
<evidence type="ECO:0008006" key="4">
    <source>
        <dbReference type="Google" id="ProtNLM"/>
    </source>
</evidence>
<organism evidence="2 3">
    <name type="scientific">Cupriavidus laharis</name>
    <dbReference type="NCBI Taxonomy" id="151654"/>
    <lineage>
        <taxon>Bacteria</taxon>
        <taxon>Pseudomonadati</taxon>
        <taxon>Pseudomonadota</taxon>
        <taxon>Betaproteobacteria</taxon>
        <taxon>Burkholderiales</taxon>
        <taxon>Burkholderiaceae</taxon>
        <taxon>Cupriavidus</taxon>
    </lineage>
</organism>
<name>A0ABM8XT69_9BURK</name>
<proteinExistence type="predicted"/>
<reference evidence="2 3" key="1">
    <citation type="submission" date="2021-08" db="EMBL/GenBank/DDBJ databases">
        <authorList>
            <person name="Peeters C."/>
        </authorList>
    </citation>
    <scope>NUCLEOTIDE SEQUENCE [LARGE SCALE GENOMIC DNA]</scope>
    <source>
        <strain evidence="2 3">LMG 23992</strain>
    </source>
</reference>
<keyword evidence="1" id="KW-0175">Coiled coil</keyword>
<evidence type="ECO:0000313" key="3">
    <source>
        <dbReference type="Proteomes" id="UP000727654"/>
    </source>
</evidence>
<protein>
    <recommendedName>
        <fullName evidence="4">DNA-binding protein</fullName>
    </recommendedName>
</protein>
<sequence>MALAASLVVGAVFLGYQAGLQQAVPVASQPEVLARLEAVSAERDALRAGASTAESRLRMASAAQERMAQQLRAAQEEAGQLKEDLAFFEALLPADNHKGGIHIRSFRVEAGMADTQRLQYRLLLMQGGARAFAEPAEFRGELEFVVAMVRKGKPATLTVPAARQAGTALRVRHYQRLEGELDIPPGADVRHVTVRVMQNGTLRAKQSATFQRPASDGQESIKE</sequence>
<evidence type="ECO:0000256" key="1">
    <source>
        <dbReference type="SAM" id="Coils"/>
    </source>
</evidence>
<comment type="caution">
    <text evidence="2">The sequence shown here is derived from an EMBL/GenBank/DDBJ whole genome shotgun (WGS) entry which is preliminary data.</text>
</comment>